<dbReference type="Gene3D" id="3.40.190.10">
    <property type="entry name" value="Periplasmic binding protein-like II"/>
    <property type="match status" value="2"/>
</dbReference>
<dbReference type="PANTHER" id="PTHR30024:SF7">
    <property type="entry name" value="NITRATE_NITRITE BINDING PROTEIN NRTA"/>
    <property type="match status" value="1"/>
</dbReference>
<comment type="caution">
    <text evidence="8">The sequence shown here is derived from an EMBL/GenBank/DDBJ whole genome shotgun (WGS) entry which is preliminary data.</text>
</comment>
<proteinExistence type="predicted"/>
<evidence type="ECO:0000256" key="4">
    <source>
        <dbReference type="ARBA" id="ARBA00022519"/>
    </source>
</evidence>
<feature type="chain" id="PRO_5045919163" evidence="7">
    <location>
        <begin position="30"/>
        <end position="417"/>
    </location>
</feature>
<dbReference type="EMBL" id="JAUKPO010000005">
    <property type="protein sequence ID" value="MDO1446751.1"/>
    <property type="molecule type" value="Genomic_DNA"/>
</dbReference>
<dbReference type="InterPro" id="IPR044527">
    <property type="entry name" value="NrtA/CpmA_ABC-bd_dom"/>
</dbReference>
<evidence type="ECO:0000256" key="2">
    <source>
        <dbReference type="ARBA" id="ARBA00022448"/>
    </source>
</evidence>
<evidence type="ECO:0000313" key="9">
    <source>
        <dbReference type="Proteomes" id="UP001168528"/>
    </source>
</evidence>
<evidence type="ECO:0000256" key="1">
    <source>
        <dbReference type="ARBA" id="ARBA00004308"/>
    </source>
</evidence>
<dbReference type="RefSeq" id="WP_302037556.1">
    <property type="nucleotide sequence ID" value="NZ_JAUKPO010000005.1"/>
</dbReference>
<keyword evidence="2" id="KW-0813">Transport</keyword>
<evidence type="ECO:0000256" key="7">
    <source>
        <dbReference type="SAM" id="SignalP"/>
    </source>
</evidence>
<keyword evidence="9" id="KW-1185">Reference proteome</keyword>
<evidence type="ECO:0000256" key="6">
    <source>
        <dbReference type="ARBA" id="ARBA00023136"/>
    </source>
</evidence>
<keyword evidence="4" id="KW-0997">Cell inner membrane</keyword>
<feature type="signal peptide" evidence="7">
    <location>
        <begin position="1"/>
        <end position="29"/>
    </location>
</feature>
<organism evidence="8 9">
    <name type="scientific">Rhodocytophaga aerolata</name>
    <dbReference type="NCBI Taxonomy" id="455078"/>
    <lineage>
        <taxon>Bacteria</taxon>
        <taxon>Pseudomonadati</taxon>
        <taxon>Bacteroidota</taxon>
        <taxon>Cytophagia</taxon>
        <taxon>Cytophagales</taxon>
        <taxon>Rhodocytophagaceae</taxon>
        <taxon>Rhodocytophaga</taxon>
    </lineage>
</organism>
<accession>A0ABT8R3R6</accession>
<dbReference type="Proteomes" id="UP001168528">
    <property type="component" value="Unassembled WGS sequence"/>
</dbReference>
<dbReference type="CDD" id="cd13553">
    <property type="entry name" value="PBP2_NrtA_CpmA_like"/>
    <property type="match status" value="1"/>
</dbReference>
<name>A0ABT8R3R6_9BACT</name>
<gene>
    <name evidence="8" type="ORF">Q0590_10840</name>
</gene>
<keyword evidence="5 7" id="KW-0732">Signal</keyword>
<keyword evidence="6" id="KW-0472">Membrane</keyword>
<evidence type="ECO:0000256" key="3">
    <source>
        <dbReference type="ARBA" id="ARBA00022475"/>
    </source>
</evidence>
<evidence type="ECO:0000256" key="5">
    <source>
        <dbReference type="ARBA" id="ARBA00022729"/>
    </source>
</evidence>
<dbReference type="SUPFAM" id="SSF53850">
    <property type="entry name" value="Periplasmic binding protein-like II"/>
    <property type="match status" value="1"/>
</dbReference>
<protein>
    <submittedName>
        <fullName evidence="8">CmpA/NrtA family ABC transporter substrate-binding protein</fullName>
    </submittedName>
</protein>
<comment type="subcellular location">
    <subcellularLocation>
        <location evidence="1">Endomembrane system</location>
    </subcellularLocation>
</comment>
<reference evidence="8" key="1">
    <citation type="submission" date="2023-07" db="EMBL/GenBank/DDBJ databases">
        <title>The genome sequence of Rhodocytophaga aerolata KACC 12507.</title>
        <authorList>
            <person name="Zhang X."/>
        </authorList>
    </citation>
    <scope>NUCLEOTIDE SEQUENCE</scope>
    <source>
        <strain evidence="8">KACC 12507</strain>
    </source>
</reference>
<keyword evidence="3" id="KW-1003">Cell membrane</keyword>
<dbReference type="Pfam" id="PF13379">
    <property type="entry name" value="NMT1_2"/>
    <property type="match status" value="1"/>
</dbReference>
<dbReference type="PANTHER" id="PTHR30024">
    <property type="entry name" value="ALIPHATIC SULFONATES-BINDING PROTEIN-RELATED"/>
    <property type="match status" value="1"/>
</dbReference>
<evidence type="ECO:0000313" key="8">
    <source>
        <dbReference type="EMBL" id="MDO1446751.1"/>
    </source>
</evidence>
<dbReference type="PROSITE" id="PS51257">
    <property type="entry name" value="PROKAR_LIPOPROTEIN"/>
    <property type="match status" value="1"/>
</dbReference>
<sequence length="417" mass="46383">MKRIYSSLFTLWLVLMLLHISTSCSNSSATDNDTSSAEETTATASKKITLGIIPLTDCAPLVIAHEKGFFKKYGLEVEISKEASWANVRDKILTGELDGAHCLFGMPFSVYTGVGGKAGSEMHIAMILNNNGQAITLSKDFCGDVPFQKTDGVAAAVEKMKTKKEPTFAMTFPGGTHDIWLRYWLAASGVDQNKVKIITIPPPQMVANMKVGNMDGFCVGEPWNQVAVKQGIGFTHVSSQDIWKNHPEKALVVNKEFSGTRREDMKKVMKAVLEGSMWLDDMKNRAEAAEIIGRPSYVNAPAKEIEARLMGNYDLGCDYGTHTYTDDYMLYHNKGMVNYPRKAHGIWYLNQYVRFNYLKQAPNYKEVADKLILQDVYAEVAKEMGIVLPEDDMQPFTIDLDKATFDPNNPDGGLAKK</sequence>